<feature type="region of interest" description="Disordered" evidence="1">
    <location>
        <begin position="398"/>
        <end position="424"/>
    </location>
</feature>
<dbReference type="SUPFAM" id="SSF89796">
    <property type="entry name" value="CoA-transferase family III (CaiB/BaiF)"/>
    <property type="match status" value="1"/>
</dbReference>
<dbReference type="Pfam" id="PF02515">
    <property type="entry name" value="CoA_transf_3"/>
    <property type="match status" value="1"/>
</dbReference>
<protein>
    <submittedName>
        <fullName evidence="2">CoA transferase</fullName>
    </submittedName>
</protein>
<dbReference type="PANTHER" id="PTHR48228:SF5">
    <property type="entry name" value="ALPHA-METHYLACYL-COA RACEMASE"/>
    <property type="match status" value="1"/>
</dbReference>
<dbReference type="InterPro" id="IPR003673">
    <property type="entry name" value="CoA-Trfase_fam_III"/>
</dbReference>
<sequence length="424" mass="43152">MPSPAESPLAGWAACGGMALTGRADGPPLASPGDPAGAVRRALAAFAADTGTAPERLPDHRLLGERAASAGFGRRAPRSVGGAFRILSCKDGPVGVSLARPTDVELVPALIEDGDGGDPWAAVTGWAAGQVAADAVGRAQLLGIPACSVPATPGGAEDEQAVHRARQVTAVGGPRRANGLPPLVVDLSALWAGPLCAHLLGLTGARVVKVESPDRPDGARSGPPAFYDLLHTGHASVSLDLTSPRGRDALLRLVERADVVLESSRSRALRRMGVLAEEAVDRGTVWTSITAYGRSGPWSERVGFGDDVAAAAGLVVRDPATGEPLPCGDALADPLTGVAAAAATAAALREGHGRLIDLAMRDVAVSAATAPGPEPHTVRRCPDGTWRVETEHTRFPVRAPRARSPQGPAPALGADNAAFTGDDA</sequence>
<evidence type="ECO:0000313" key="2">
    <source>
        <dbReference type="EMBL" id="WTQ77773.1"/>
    </source>
</evidence>
<dbReference type="InterPro" id="IPR050509">
    <property type="entry name" value="CoA-transferase_III"/>
</dbReference>
<gene>
    <name evidence="2" type="ORF">OG222_33575</name>
</gene>
<dbReference type="EMBL" id="CP108169">
    <property type="protein sequence ID" value="WTQ77773.1"/>
    <property type="molecule type" value="Genomic_DNA"/>
</dbReference>
<dbReference type="AlphaFoldDB" id="A0AAU1M2S3"/>
<accession>A0AAU1M2S3</accession>
<name>A0AAU1M2S3_9ACTN</name>
<dbReference type="Gene3D" id="3.40.50.10540">
    <property type="entry name" value="Crotonobetainyl-coa:carnitine coa-transferase, domain 1"/>
    <property type="match status" value="1"/>
</dbReference>
<dbReference type="GO" id="GO:0016740">
    <property type="term" value="F:transferase activity"/>
    <property type="evidence" value="ECO:0007669"/>
    <property type="project" value="UniProtKB-KW"/>
</dbReference>
<reference evidence="2" key="1">
    <citation type="submission" date="2022-10" db="EMBL/GenBank/DDBJ databases">
        <title>The complete genomes of actinobacterial strains from the NBC collection.</title>
        <authorList>
            <person name="Joergensen T.S."/>
            <person name="Alvarez Arevalo M."/>
            <person name="Sterndorff E.B."/>
            <person name="Faurdal D."/>
            <person name="Vuksanovic O."/>
            <person name="Mourched A.-S."/>
            <person name="Charusanti P."/>
            <person name="Shaw S."/>
            <person name="Blin K."/>
            <person name="Weber T."/>
        </authorList>
    </citation>
    <scope>NUCLEOTIDE SEQUENCE</scope>
    <source>
        <strain evidence="2">NBC_00148</strain>
    </source>
</reference>
<organism evidence="2">
    <name type="scientific">Streptomyces sp. NBC_00148</name>
    <dbReference type="NCBI Taxonomy" id="2903626"/>
    <lineage>
        <taxon>Bacteria</taxon>
        <taxon>Bacillati</taxon>
        <taxon>Actinomycetota</taxon>
        <taxon>Actinomycetes</taxon>
        <taxon>Kitasatosporales</taxon>
        <taxon>Streptomycetaceae</taxon>
        <taxon>Streptomyces</taxon>
    </lineage>
</organism>
<dbReference type="PANTHER" id="PTHR48228">
    <property type="entry name" value="SUCCINYL-COA--D-CITRAMALATE COA-TRANSFERASE"/>
    <property type="match status" value="1"/>
</dbReference>
<evidence type="ECO:0000256" key="1">
    <source>
        <dbReference type="SAM" id="MobiDB-lite"/>
    </source>
</evidence>
<dbReference type="InterPro" id="IPR023606">
    <property type="entry name" value="CoA-Trfase_III_dom_1_sf"/>
</dbReference>
<proteinExistence type="predicted"/>
<keyword evidence="2" id="KW-0808">Transferase</keyword>